<dbReference type="InterPro" id="IPR018062">
    <property type="entry name" value="HTH_AraC-typ_CS"/>
</dbReference>
<keyword evidence="3" id="KW-0804">Transcription</keyword>
<dbReference type="Gene3D" id="1.10.10.60">
    <property type="entry name" value="Homeodomain-like"/>
    <property type="match status" value="2"/>
</dbReference>
<dbReference type="InterPro" id="IPR018060">
    <property type="entry name" value="HTH_AraC"/>
</dbReference>
<dbReference type="AlphaFoldDB" id="A0AA48KAK5"/>
<dbReference type="InterPro" id="IPR009057">
    <property type="entry name" value="Homeodomain-like_sf"/>
</dbReference>
<dbReference type="SMART" id="SM00342">
    <property type="entry name" value="HTH_ARAC"/>
    <property type="match status" value="1"/>
</dbReference>
<dbReference type="KEGG" id="msil:METEAL_07620"/>
<dbReference type="Proteomes" id="UP001238179">
    <property type="component" value="Chromosome"/>
</dbReference>
<proteinExistence type="predicted"/>
<evidence type="ECO:0000313" key="5">
    <source>
        <dbReference type="EMBL" id="BDU71588.1"/>
    </source>
</evidence>
<sequence>MADLFSDILKLANAQSVITGAFQAGGAWAFRFPAPDMIKFFGIVRGSCWLRVEGEAADLRLGPGDVFLLSAPRAFTLATSWELEPLDAVAVFRDCPGPVTRIGDGDDFQLLGGHVELGAGSGDLLTAVLPPMMVARAGSPHAAMCHWVLAQLAQERSGEQPGAAVASEQLAHLLFIHILRAHLAQTSQFPAGWLRAITDRDLAPALRLMHGEPGRAWQLTELAKAAGMSRTTFATRFRSAAGVPPLTYLTQWRMRLAKRALVEGDTPVSTLAFTLGYTSESAFSHAFKRTTGLAPNRVRGVARGLPGE</sequence>
<dbReference type="InterPro" id="IPR032783">
    <property type="entry name" value="AraC_lig"/>
</dbReference>
<keyword evidence="1" id="KW-0805">Transcription regulation</keyword>
<dbReference type="InterPro" id="IPR050204">
    <property type="entry name" value="AraC_XylS_family_regulators"/>
</dbReference>
<gene>
    <name evidence="5" type="ORF">METEAL_07620</name>
</gene>
<evidence type="ECO:0000256" key="3">
    <source>
        <dbReference type="ARBA" id="ARBA00023163"/>
    </source>
</evidence>
<organism evidence="5 6">
    <name type="scientific">Mesoterricola silvestris</name>
    <dbReference type="NCBI Taxonomy" id="2927979"/>
    <lineage>
        <taxon>Bacteria</taxon>
        <taxon>Pseudomonadati</taxon>
        <taxon>Acidobacteriota</taxon>
        <taxon>Holophagae</taxon>
        <taxon>Holophagales</taxon>
        <taxon>Holophagaceae</taxon>
        <taxon>Mesoterricola</taxon>
    </lineage>
</organism>
<feature type="domain" description="HTH araC/xylS-type" evidence="4">
    <location>
        <begin position="203"/>
        <end position="301"/>
    </location>
</feature>
<evidence type="ECO:0000259" key="4">
    <source>
        <dbReference type="PROSITE" id="PS01124"/>
    </source>
</evidence>
<dbReference type="PROSITE" id="PS01124">
    <property type="entry name" value="HTH_ARAC_FAMILY_2"/>
    <property type="match status" value="1"/>
</dbReference>
<evidence type="ECO:0000313" key="6">
    <source>
        <dbReference type="Proteomes" id="UP001238179"/>
    </source>
</evidence>
<dbReference type="EMBL" id="AP027080">
    <property type="protein sequence ID" value="BDU71588.1"/>
    <property type="molecule type" value="Genomic_DNA"/>
</dbReference>
<name>A0AA48KAK5_9BACT</name>
<dbReference type="Pfam" id="PF12852">
    <property type="entry name" value="Cupin_6"/>
    <property type="match status" value="1"/>
</dbReference>
<dbReference type="PROSITE" id="PS00041">
    <property type="entry name" value="HTH_ARAC_FAMILY_1"/>
    <property type="match status" value="1"/>
</dbReference>
<keyword evidence="6" id="KW-1185">Reference proteome</keyword>
<accession>A0AA48KAK5</accession>
<protein>
    <submittedName>
        <fullName evidence="5">AraC family transcriptional regulator</fullName>
    </submittedName>
</protein>
<dbReference type="SUPFAM" id="SSF46689">
    <property type="entry name" value="Homeodomain-like"/>
    <property type="match status" value="2"/>
</dbReference>
<dbReference type="GO" id="GO:0043565">
    <property type="term" value="F:sequence-specific DNA binding"/>
    <property type="evidence" value="ECO:0007669"/>
    <property type="project" value="InterPro"/>
</dbReference>
<dbReference type="PANTHER" id="PTHR46796">
    <property type="entry name" value="HTH-TYPE TRANSCRIPTIONAL ACTIVATOR RHAS-RELATED"/>
    <property type="match status" value="1"/>
</dbReference>
<dbReference type="PANTHER" id="PTHR46796:SF7">
    <property type="entry name" value="ARAC FAMILY TRANSCRIPTIONAL REGULATOR"/>
    <property type="match status" value="1"/>
</dbReference>
<reference evidence="6" key="1">
    <citation type="journal article" date="2023" name="Int. J. Syst. Evol. Microbiol.">
        <title>Mesoterricola silvestris gen. nov., sp. nov., Mesoterricola sediminis sp. nov., Geothrix oryzae sp. nov., Geothrix edaphica sp. nov., Geothrix rubra sp. nov., and Geothrix limicola sp. nov., six novel members of Acidobacteriota isolated from soils.</title>
        <authorList>
            <person name="Itoh H."/>
            <person name="Sugisawa Y."/>
            <person name="Mise K."/>
            <person name="Xu Z."/>
            <person name="Kuniyasu M."/>
            <person name="Ushijima N."/>
            <person name="Kawano K."/>
            <person name="Kobayashi E."/>
            <person name="Shiratori Y."/>
            <person name="Masuda Y."/>
            <person name="Senoo K."/>
        </authorList>
    </citation>
    <scope>NUCLEOTIDE SEQUENCE [LARGE SCALE GENOMIC DNA]</scope>
    <source>
        <strain evidence="6">W79</strain>
    </source>
</reference>
<dbReference type="Pfam" id="PF12833">
    <property type="entry name" value="HTH_18"/>
    <property type="match status" value="1"/>
</dbReference>
<evidence type="ECO:0000256" key="2">
    <source>
        <dbReference type="ARBA" id="ARBA00023125"/>
    </source>
</evidence>
<keyword evidence="2" id="KW-0238">DNA-binding</keyword>
<evidence type="ECO:0000256" key="1">
    <source>
        <dbReference type="ARBA" id="ARBA00023015"/>
    </source>
</evidence>
<dbReference type="GO" id="GO:0003700">
    <property type="term" value="F:DNA-binding transcription factor activity"/>
    <property type="evidence" value="ECO:0007669"/>
    <property type="project" value="InterPro"/>
</dbReference>